<feature type="region of interest" description="Disordered" evidence="1">
    <location>
        <begin position="466"/>
        <end position="516"/>
    </location>
</feature>
<dbReference type="AlphaFoldDB" id="A0A1I7MIJ4"/>
<dbReference type="InterPro" id="IPR029058">
    <property type="entry name" value="AB_hydrolase_fold"/>
</dbReference>
<evidence type="ECO:0008006" key="4">
    <source>
        <dbReference type="Google" id="ProtNLM"/>
    </source>
</evidence>
<protein>
    <recommendedName>
        <fullName evidence="4">PE-PPE domain-containing protein</fullName>
    </recommendedName>
</protein>
<evidence type="ECO:0000256" key="1">
    <source>
        <dbReference type="SAM" id="MobiDB-lite"/>
    </source>
</evidence>
<evidence type="ECO:0000313" key="3">
    <source>
        <dbReference type="Proteomes" id="UP000198881"/>
    </source>
</evidence>
<sequence length="516" mass="53724">MLDGDAWTALGRPSSGYSGPVPARVQIQGGPTSIHANIIELERGTTVLGAQGELALGLSVRAGASGGLMSLAASHSSLASVVAGRTAQLAGGLAALGAEAAVMREAVHRSAAAYREAEARADAAMTKLLGLPALITAGTLMAAGQEVPQPVNSLVFNAMPELIALGLNGAVGGLGSAFTVVSSAHAVQYRDEGRTGPLSAAEVLYPALHWVGSKTGVVQLGPVRVAGRTGEARVDLDGSLVDLMELQKRGQDVGPGEIQVAQVTTQTPGAPERVFVVTVPGTQNWLGSEKEFTNPFDGGGIAEAAVFDSQHVAVGVDEALRQSGAQPGDSVVFTGYSQGAMHAMRVANDPRVNQRYRVEAVQTTGGPVEEMPLPDTVEALNLADGEDFVAAAGGRPIHWGPRRTTVTFHGGGPAEGEGMGAQHELDNYLRHTRDLDGSEQETALAPTLERFSLLTKGSAVVHTYQLKREPRPEPKHPLEQSKPRPATVRREVPGESAFRPSLVRDLDVPGRGRSAP</sequence>
<dbReference type="SUPFAM" id="SSF53474">
    <property type="entry name" value="alpha/beta-Hydrolases"/>
    <property type="match status" value="1"/>
</dbReference>
<reference evidence="2 3" key="1">
    <citation type="submission" date="2016-10" db="EMBL/GenBank/DDBJ databases">
        <authorList>
            <person name="de Groot N.N."/>
        </authorList>
    </citation>
    <scope>NUCLEOTIDE SEQUENCE [LARGE SCALE GENOMIC DNA]</scope>
    <source>
        <strain evidence="2 3">CGMCC 1.7054</strain>
    </source>
</reference>
<organism evidence="2 3">
    <name type="scientific">Micrococcus terreus</name>
    <dbReference type="NCBI Taxonomy" id="574650"/>
    <lineage>
        <taxon>Bacteria</taxon>
        <taxon>Bacillati</taxon>
        <taxon>Actinomycetota</taxon>
        <taxon>Actinomycetes</taxon>
        <taxon>Micrococcales</taxon>
        <taxon>Micrococcaceae</taxon>
        <taxon>Micrococcus</taxon>
    </lineage>
</organism>
<proteinExistence type="predicted"/>
<accession>A0A1I7MIJ4</accession>
<dbReference type="STRING" id="574650.SAMN04487966_10315"/>
<dbReference type="Gene3D" id="3.40.50.1820">
    <property type="entry name" value="alpha/beta hydrolase"/>
    <property type="match status" value="1"/>
</dbReference>
<gene>
    <name evidence="2" type="ORF">SAMN04487966_10315</name>
</gene>
<keyword evidence="3" id="KW-1185">Reference proteome</keyword>
<name>A0A1I7MIJ4_9MICC</name>
<dbReference type="EMBL" id="FPCG01000003">
    <property type="protein sequence ID" value="SFV21738.1"/>
    <property type="molecule type" value="Genomic_DNA"/>
</dbReference>
<dbReference type="Proteomes" id="UP000198881">
    <property type="component" value="Unassembled WGS sequence"/>
</dbReference>
<feature type="compositionally biased region" description="Basic and acidic residues" evidence="1">
    <location>
        <begin position="466"/>
        <end position="493"/>
    </location>
</feature>
<evidence type="ECO:0000313" key="2">
    <source>
        <dbReference type="EMBL" id="SFV21738.1"/>
    </source>
</evidence>